<organism evidence="1 2">
    <name type="scientific">Dentiscutata erythropus</name>
    <dbReference type="NCBI Taxonomy" id="1348616"/>
    <lineage>
        <taxon>Eukaryota</taxon>
        <taxon>Fungi</taxon>
        <taxon>Fungi incertae sedis</taxon>
        <taxon>Mucoromycota</taxon>
        <taxon>Glomeromycotina</taxon>
        <taxon>Glomeromycetes</taxon>
        <taxon>Diversisporales</taxon>
        <taxon>Gigasporaceae</taxon>
        <taxon>Dentiscutata</taxon>
    </lineage>
</organism>
<dbReference type="AlphaFoldDB" id="A0A9N9G879"/>
<feature type="non-terminal residue" evidence="1">
    <location>
        <position position="1"/>
    </location>
</feature>
<gene>
    <name evidence="1" type="ORF">DERYTH_LOCUS6841</name>
</gene>
<comment type="caution">
    <text evidence="1">The sequence shown here is derived from an EMBL/GenBank/DDBJ whole genome shotgun (WGS) entry which is preliminary data.</text>
</comment>
<evidence type="ECO:0000313" key="1">
    <source>
        <dbReference type="EMBL" id="CAG8584143.1"/>
    </source>
</evidence>
<keyword evidence="2" id="KW-1185">Reference proteome</keyword>
<accession>A0A9N9G879</accession>
<dbReference type="EMBL" id="CAJVPY010003182">
    <property type="protein sequence ID" value="CAG8584143.1"/>
    <property type="molecule type" value="Genomic_DNA"/>
</dbReference>
<reference evidence="1" key="1">
    <citation type="submission" date="2021-06" db="EMBL/GenBank/DDBJ databases">
        <authorList>
            <person name="Kallberg Y."/>
            <person name="Tangrot J."/>
            <person name="Rosling A."/>
        </authorList>
    </citation>
    <scope>NUCLEOTIDE SEQUENCE</scope>
    <source>
        <strain evidence="1">MA453B</strain>
    </source>
</reference>
<evidence type="ECO:0000313" key="2">
    <source>
        <dbReference type="Proteomes" id="UP000789405"/>
    </source>
</evidence>
<protein>
    <submittedName>
        <fullName evidence="1">28690_t:CDS:1</fullName>
    </submittedName>
</protein>
<sequence>ALSDKAITRYNCLKHKFDLDFDTGDEDSHKDKKRQTWIKT</sequence>
<proteinExistence type="predicted"/>
<dbReference type="Proteomes" id="UP000789405">
    <property type="component" value="Unassembled WGS sequence"/>
</dbReference>
<name>A0A9N9G879_9GLOM</name>